<dbReference type="Gene3D" id="1.25.40.20">
    <property type="entry name" value="Ankyrin repeat-containing domain"/>
    <property type="match status" value="1"/>
</dbReference>
<dbReference type="GO" id="GO:0005737">
    <property type="term" value="C:cytoplasm"/>
    <property type="evidence" value="ECO:0007669"/>
    <property type="project" value="TreeGrafter"/>
</dbReference>
<dbReference type="InterPro" id="IPR001841">
    <property type="entry name" value="Znf_RING"/>
</dbReference>
<evidence type="ECO:0000256" key="4">
    <source>
        <dbReference type="PROSITE-ProRule" id="PRU00175"/>
    </source>
</evidence>
<proteinExistence type="predicted"/>
<dbReference type="RefSeq" id="XP_036370842.1">
    <property type="nucleotide sequence ID" value="XM_036514949.1"/>
</dbReference>
<evidence type="ECO:0000256" key="3">
    <source>
        <dbReference type="PROSITE-ProRule" id="PRU00023"/>
    </source>
</evidence>
<dbReference type="InterPro" id="IPR013083">
    <property type="entry name" value="Znf_RING/FYVE/PHD"/>
</dbReference>
<protein>
    <submittedName>
        <fullName evidence="8">E3 ubiquitin-protein ligase MIB2-like isoform X1</fullName>
    </submittedName>
</protein>
<dbReference type="Proteomes" id="UP000515154">
    <property type="component" value="Linkage group LG29"/>
</dbReference>
<evidence type="ECO:0000313" key="7">
    <source>
        <dbReference type="Proteomes" id="UP000515154"/>
    </source>
</evidence>
<feature type="repeat" description="ANK" evidence="3">
    <location>
        <begin position="1"/>
        <end position="31"/>
    </location>
</feature>
<reference evidence="8" key="1">
    <citation type="submission" date="2025-08" db="UniProtKB">
        <authorList>
            <consortium name="RefSeq"/>
        </authorList>
    </citation>
    <scope>IDENTIFICATION</scope>
</reference>
<keyword evidence="1 4" id="KW-0863">Zinc-finger</keyword>
<dbReference type="GO" id="GO:0016567">
    <property type="term" value="P:protein ubiquitination"/>
    <property type="evidence" value="ECO:0007669"/>
    <property type="project" value="TreeGrafter"/>
</dbReference>
<keyword evidence="2" id="KW-0862">Zinc</keyword>
<keyword evidence="3" id="KW-0040">ANK repeat</keyword>
<dbReference type="Pfam" id="PF00531">
    <property type="entry name" value="Death"/>
    <property type="match status" value="1"/>
</dbReference>
<keyword evidence="7" id="KW-1185">Reference proteome</keyword>
<dbReference type="SUPFAM" id="SSF48403">
    <property type="entry name" value="Ankyrin repeat"/>
    <property type="match status" value="1"/>
</dbReference>
<dbReference type="InterPro" id="IPR002110">
    <property type="entry name" value="Ankyrin_rpt"/>
</dbReference>
<evidence type="ECO:0000313" key="8">
    <source>
        <dbReference type="RefSeq" id="XP_036370842.1"/>
    </source>
</evidence>
<keyword evidence="1 4" id="KW-0479">Metal-binding</keyword>
<dbReference type="InterPro" id="IPR036770">
    <property type="entry name" value="Ankyrin_rpt-contain_sf"/>
</dbReference>
<dbReference type="PANTHER" id="PTHR24202">
    <property type="entry name" value="E3 UBIQUITIN-PROTEIN LIGASE MIB2"/>
    <property type="match status" value="1"/>
</dbReference>
<dbReference type="Pfam" id="PF13920">
    <property type="entry name" value="zf-C3HC4_3"/>
    <property type="match status" value="1"/>
</dbReference>
<name>A0A7E6FV44_9MOLL</name>
<evidence type="ECO:0000256" key="1">
    <source>
        <dbReference type="ARBA" id="ARBA00022771"/>
    </source>
</evidence>
<dbReference type="PROSITE" id="PS50089">
    <property type="entry name" value="ZF_RING_2"/>
    <property type="match status" value="1"/>
</dbReference>
<organism evidence="7 8">
    <name type="scientific">Octopus sinensis</name>
    <name type="common">East Asian common octopus</name>
    <dbReference type="NCBI Taxonomy" id="2607531"/>
    <lineage>
        <taxon>Eukaryota</taxon>
        <taxon>Metazoa</taxon>
        <taxon>Spiralia</taxon>
        <taxon>Lophotrochozoa</taxon>
        <taxon>Mollusca</taxon>
        <taxon>Cephalopoda</taxon>
        <taxon>Coleoidea</taxon>
        <taxon>Octopodiformes</taxon>
        <taxon>Octopoda</taxon>
        <taxon>Incirrata</taxon>
        <taxon>Octopodidae</taxon>
        <taxon>Octopus</taxon>
    </lineage>
</organism>
<dbReference type="PROSITE" id="PS50297">
    <property type="entry name" value="ANK_REP_REGION"/>
    <property type="match status" value="1"/>
</dbReference>
<dbReference type="Gene3D" id="3.30.40.10">
    <property type="entry name" value="Zinc/RING finger domain, C3HC4 (zinc finger)"/>
    <property type="match status" value="1"/>
</dbReference>
<dbReference type="Gene3D" id="1.10.533.10">
    <property type="entry name" value="Death Domain, Fas"/>
    <property type="match status" value="1"/>
</dbReference>
<accession>A0A7E6FV44</accession>
<dbReference type="PANTHER" id="PTHR24202:SF4">
    <property type="entry name" value="E3 UBIQUITIN-PROTEIN LIGASE MIB2-RELATED"/>
    <property type="match status" value="1"/>
</dbReference>
<evidence type="ECO:0000259" key="5">
    <source>
        <dbReference type="PROSITE" id="PS50017"/>
    </source>
</evidence>
<dbReference type="InterPro" id="IPR000488">
    <property type="entry name" value="Death_dom"/>
</dbReference>
<feature type="domain" description="Death" evidence="5">
    <location>
        <begin position="182"/>
        <end position="267"/>
    </location>
</feature>
<dbReference type="PROSITE" id="PS50017">
    <property type="entry name" value="DEATH_DOMAIN"/>
    <property type="match status" value="1"/>
</dbReference>
<dbReference type="GO" id="GO:0007165">
    <property type="term" value="P:signal transduction"/>
    <property type="evidence" value="ECO:0007669"/>
    <property type="project" value="InterPro"/>
</dbReference>
<dbReference type="AlphaFoldDB" id="A0A7E6FV44"/>
<dbReference type="PROSITE" id="PS50088">
    <property type="entry name" value="ANK_REPEAT"/>
    <property type="match status" value="1"/>
</dbReference>
<evidence type="ECO:0000259" key="6">
    <source>
        <dbReference type="PROSITE" id="PS50089"/>
    </source>
</evidence>
<dbReference type="GO" id="GO:0008270">
    <property type="term" value="F:zinc ion binding"/>
    <property type="evidence" value="ECO:0007669"/>
    <property type="project" value="UniProtKB-KW"/>
</dbReference>
<dbReference type="SUPFAM" id="SSF47986">
    <property type="entry name" value="DEATH domain"/>
    <property type="match status" value="1"/>
</dbReference>
<evidence type="ECO:0000256" key="2">
    <source>
        <dbReference type="ARBA" id="ARBA00022833"/>
    </source>
</evidence>
<dbReference type="InterPro" id="IPR011029">
    <property type="entry name" value="DEATH-like_dom_sf"/>
</dbReference>
<gene>
    <name evidence="8" type="primary">LOC115226193</name>
</gene>
<sequence>MTPFLQAVSSGNFRIMQEFISKGADVNVVDDIGNNCLHLAVRKEEFHSEDESLTVFDKYYKKLQLSKGGKPSGLAVACYLADNGSNFYHRNEQNVMPLDLIKDTNLKEKIKRLFPPPVKVFTENVTIDQCLLCKSSEATVTFQPCEHTVTCKDCCSENEPKNCPKCQQVIVDKRGFESVKLEVMHLNKVATKLGRDWEFVGRELGVPQTELDFIINDYPKNTKEQIFQMLHYWFKGCDSKKHPFETLRNALKSRHCKEALTYLDSVNSHGNV</sequence>
<dbReference type="KEGG" id="osn:115226193"/>
<dbReference type="Pfam" id="PF13637">
    <property type="entry name" value="Ank_4"/>
    <property type="match status" value="1"/>
</dbReference>
<dbReference type="CDD" id="cd01670">
    <property type="entry name" value="Death"/>
    <property type="match status" value="1"/>
</dbReference>
<feature type="domain" description="RING-type" evidence="6">
    <location>
        <begin position="130"/>
        <end position="167"/>
    </location>
</feature>